<dbReference type="InterPro" id="IPR049050">
    <property type="entry name" value="nSTAND3"/>
</dbReference>
<sequence length="847" mass="96459">MPASPKTAATRATTSSFMTRHHRGDDRLAEWGIPRIRRVAGGLVQRTRTEPGRCLTHLPGRRRPSTGIVNAPRLSVQADGPLTLLEHTDLADYDFRTLSPNDFEILIRDLLEAEYRWRLEAFGRGRDGGIDLRASTAEGKVVVQCKHYVGSSFSDLRSSARREAPKMDKEKPDRYLFVTSQNLNRTQKDTLAGDLKPWLSDTADLLTQVDINGLITRHPIVEQQHFKLWLASTTILERIVQSGIWERSEALLEDIRDRVKLYVPTSSFKAAHELLDEKHVVVLTGSPGVGKSMLAEMLALRYWHEGWQIVSVGTDVDDAWDAYKSGCKQVFLFDDFLGQTDLSERRAKDGWVIRLMDRVARNPDKRLVMTTRSQILQQTRLISEPIAHADFRVVECVIKIADYGAIQRARMLYNHLYFSNLSREVVREYVENSSYWAVVKHENFSPRILELVIKRSHLSADELARTLNHMLDHPLDLWRIVFNNGLSDLGQRITLTLASFSVYGASSSDLKALVQKEAKPMEYTSALRVLEGTFVRVEKKDDGVTVIAYANPSVRDFTLAFLNEEPDYLMAIIGDAIHLAQVSTLLVYAVSELDGKLRFQHWVDTVSRHSISIARKMMELTVKEKEASKSDSRGPLRIYQRTIKPLLDSLQPAHRLMGESFNEILAVTTELLKGSASRYMDPDDWKLFNTALMMRYAEDPDHVRGELRWAFESWGELLYTIDDVTAFEEFFESYGPVLKQHFDPSEKFHESVWSGLRQELENLSGNEQDRDADHQWVDEVETAATRAGVIDDIRSDIESARESIEQRYADGEYPHSRPTYGTSYGFPGASVSASERIAIEGMFRELS</sequence>
<dbReference type="InterPro" id="IPR027417">
    <property type="entry name" value="P-loop_NTPase"/>
</dbReference>
<gene>
    <name evidence="4" type="ORF">STVIR_4641</name>
</gene>
<evidence type="ECO:0000256" key="1">
    <source>
        <dbReference type="SAM" id="MobiDB-lite"/>
    </source>
</evidence>
<dbReference type="InterPro" id="IPR011856">
    <property type="entry name" value="tRNA_endonuc-like_dom_sf"/>
</dbReference>
<accession>L8PDV4</accession>
<reference evidence="4 5" key="1">
    <citation type="journal article" date="2013" name="Genome Announc.">
        <title>Draft Genome Sequence of Streptomyces viridochromogenes Strain Tu57, Producer of Avilamycin.</title>
        <authorList>
            <person name="Gruning B.A."/>
            <person name="Erxleben A."/>
            <person name="Hahnlein A."/>
            <person name="Gunther S."/>
        </authorList>
    </citation>
    <scope>NUCLEOTIDE SEQUENCE [LARGE SCALE GENOMIC DNA]</scope>
    <source>
        <strain evidence="4 5">Tue57</strain>
    </source>
</reference>
<organism evidence="4 5">
    <name type="scientific">Streptomyces viridochromogenes Tue57</name>
    <dbReference type="NCBI Taxonomy" id="1160705"/>
    <lineage>
        <taxon>Bacteria</taxon>
        <taxon>Bacillati</taxon>
        <taxon>Actinomycetota</taxon>
        <taxon>Actinomycetes</taxon>
        <taxon>Kitasatosporales</taxon>
        <taxon>Streptomycetaceae</taxon>
        <taxon>Streptomyces</taxon>
    </lineage>
</organism>
<dbReference type="PATRIC" id="fig|1160705.3.peg.4587"/>
<protein>
    <recommendedName>
        <fullName evidence="6">Restriction endonuclease type IV Mrr domain-containing protein</fullName>
    </recommendedName>
</protein>
<name>L8PDV4_STRVR</name>
<feature type="domain" description="Restriction endonuclease type IV Mrr" evidence="2">
    <location>
        <begin position="96"/>
        <end position="186"/>
    </location>
</feature>
<dbReference type="Proteomes" id="UP000011205">
    <property type="component" value="Unassembled WGS sequence"/>
</dbReference>
<evidence type="ECO:0000313" key="5">
    <source>
        <dbReference type="Proteomes" id="UP000011205"/>
    </source>
</evidence>
<dbReference type="GO" id="GO:0009307">
    <property type="term" value="P:DNA restriction-modification system"/>
    <property type="evidence" value="ECO:0007669"/>
    <property type="project" value="InterPro"/>
</dbReference>
<dbReference type="EMBL" id="AMLP01000136">
    <property type="protein sequence ID" value="ELS54409.1"/>
    <property type="molecule type" value="Genomic_DNA"/>
</dbReference>
<dbReference type="AlphaFoldDB" id="L8PDV4"/>
<dbReference type="Pfam" id="PF04471">
    <property type="entry name" value="Mrr_cat"/>
    <property type="match status" value="1"/>
</dbReference>
<dbReference type="Pfam" id="PF20720">
    <property type="entry name" value="nSTAND3"/>
    <property type="match status" value="1"/>
</dbReference>
<dbReference type="GO" id="GO:0004519">
    <property type="term" value="F:endonuclease activity"/>
    <property type="evidence" value="ECO:0007669"/>
    <property type="project" value="InterPro"/>
</dbReference>
<dbReference type="Gene3D" id="3.40.50.300">
    <property type="entry name" value="P-loop containing nucleotide triphosphate hydrolases"/>
    <property type="match status" value="1"/>
</dbReference>
<comment type="caution">
    <text evidence="4">The sequence shown here is derived from an EMBL/GenBank/DDBJ whole genome shotgun (WGS) entry which is preliminary data.</text>
</comment>
<feature type="domain" description="Novel STAND NTPase 3" evidence="3">
    <location>
        <begin position="262"/>
        <end position="418"/>
    </location>
</feature>
<evidence type="ECO:0008006" key="6">
    <source>
        <dbReference type="Google" id="ProtNLM"/>
    </source>
</evidence>
<evidence type="ECO:0000259" key="3">
    <source>
        <dbReference type="Pfam" id="PF20720"/>
    </source>
</evidence>
<feature type="region of interest" description="Disordered" evidence="1">
    <location>
        <begin position="1"/>
        <end position="21"/>
    </location>
</feature>
<dbReference type="InterPro" id="IPR007560">
    <property type="entry name" value="Restrct_endonuc_IV_Mrr"/>
</dbReference>
<dbReference type="SUPFAM" id="SSF52540">
    <property type="entry name" value="P-loop containing nucleoside triphosphate hydrolases"/>
    <property type="match status" value="1"/>
</dbReference>
<evidence type="ECO:0000313" key="4">
    <source>
        <dbReference type="EMBL" id="ELS54409.1"/>
    </source>
</evidence>
<dbReference type="Gene3D" id="3.40.1350.10">
    <property type="match status" value="1"/>
</dbReference>
<evidence type="ECO:0000259" key="2">
    <source>
        <dbReference type="Pfam" id="PF04471"/>
    </source>
</evidence>
<dbReference type="GO" id="GO:0003677">
    <property type="term" value="F:DNA binding"/>
    <property type="evidence" value="ECO:0007669"/>
    <property type="project" value="InterPro"/>
</dbReference>
<proteinExistence type="predicted"/>